<reference evidence="1 2" key="1">
    <citation type="submission" date="2016-07" db="EMBL/GenBank/DDBJ databases">
        <title>Pervasive Adenine N6-methylation of Active Genes in Fungi.</title>
        <authorList>
            <consortium name="DOE Joint Genome Institute"/>
            <person name="Mondo S.J."/>
            <person name="Dannebaum R.O."/>
            <person name="Kuo R.C."/>
            <person name="Labutti K."/>
            <person name="Haridas S."/>
            <person name="Kuo A."/>
            <person name="Salamov A."/>
            <person name="Ahrendt S.R."/>
            <person name="Lipzen A."/>
            <person name="Sullivan W."/>
            <person name="Andreopoulos W.B."/>
            <person name="Clum A."/>
            <person name="Lindquist E."/>
            <person name="Daum C."/>
            <person name="Ramamoorthy G.K."/>
            <person name="Gryganskyi A."/>
            <person name="Culley D."/>
            <person name="Magnuson J.K."/>
            <person name="James T.Y."/>
            <person name="O'Malley M.A."/>
            <person name="Stajich J.E."/>
            <person name="Spatafora J.W."/>
            <person name="Visel A."/>
            <person name="Grigoriev I.V."/>
        </authorList>
    </citation>
    <scope>NUCLEOTIDE SEQUENCE [LARGE SCALE GENOMIC DNA]</scope>
    <source>
        <strain evidence="1 2">NRRL 1336</strain>
    </source>
</reference>
<dbReference type="EMBL" id="MCGE01000019">
    <property type="protein sequence ID" value="ORZ12425.1"/>
    <property type="molecule type" value="Genomic_DNA"/>
</dbReference>
<comment type="caution">
    <text evidence="1">The sequence shown here is derived from an EMBL/GenBank/DDBJ whole genome shotgun (WGS) entry which is preliminary data.</text>
</comment>
<name>A0A1X2I9Y0_9FUNG</name>
<sequence>MPSTTLYIQENIQSMILDYFEVGCHIDALELIETALISYRKPSTAILQVMVGLLLRKREPNEQKHYKEHWIATDKTHDLLLKILRIFGPRIFDSLWDTFDHSHLAEFKRQQQQLQYQNTSDPSYTDDDDDDGAIDTSDHAESFIHQGLEAFEDFWDFVSQCLKYSDEIALIQAKSYLHLLDILVSVLEQDFYFKRDCAANVTKSTLLTIIQKNVVGGWDRFERYLDIMLEPFGSHQNDCSSMIITKQKALGGRLLNLMHAISCYDIPLSMTSLADQTFRSSMQRGVDCFTNLIKYIKFDSFILQLCDCGFLDVDWSTVPQRYHYLKKEKPSSVENPSRWLNKWMHTYTKTRPKKIKWKNLYLHVFLIWQYYHSILKISSLRYDLDHNQGTVVIRGCNDLDNDALSTLLDDGMLKTWYRQVTTWMEQCRKSDVVVSSRHYDDEQHWEQRIELLLDTLTF</sequence>
<dbReference type="Proteomes" id="UP000193560">
    <property type="component" value="Unassembled WGS sequence"/>
</dbReference>
<organism evidence="1 2">
    <name type="scientific">Absidia repens</name>
    <dbReference type="NCBI Taxonomy" id="90262"/>
    <lineage>
        <taxon>Eukaryota</taxon>
        <taxon>Fungi</taxon>
        <taxon>Fungi incertae sedis</taxon>
        <taxon>Mucoromycota</taxon>
        <taxon>Mucoromycotina</taxon>
        <taxon>Mucoromycetes</taxon>
        <taxon>Mucorales</taxon>
        <taxon>Cunninghamellaceae</taxon>
        <taxon>Absidia</taxon>
    </lineage>
</organism>
<gene>
    <name evidence="1" type="ORF">BCR42DRAFT_420587</name>
</gene>
<proteinExistence type="predicted"/>
<keyword evidence="2" id="KW-1185">Reference proteome</keyword>
<evidence type="ECO:0000313" key="2">
    <source>
        <dbReference type="Proteomes" id="UP000193560"/>
    </source>
</evidence>
<evidence type="ECO:0000313" key="1">
    <source>
        <dbReference type="EMBL" id="ORZ12425.1"/>
    </source>
</evidence>
<dbReference type="AlphaFoldDB" id="A0A1X2I9Y0"/>
<protein>
    <submittedName>
        <fullName evidence="1">Uncharacterized protein</fullName>
    </submittedName>
</protein>
<accession>A0A1X2I9Y0</accession>
<dbReference type="OrthoDB" id="2263392at2759"/>